<evidence type="ECO:0000256" key="6">
    <source>
        <dbReference type="ARBA" id="ARBA00022692"/>
    </source>
</evidence>
<evidence type="ECO:0000313" key="14">
    <source>
        <dbReference type="RefSeq" id="XP_022103158.1"/>
    </source>
</evidence>
<evidence type="ECO:0000256" key="2">
    <source>
        <dbReference type="ARBA" id="ARBA00004138"/>
    </source>
</evidence>
<dbReference type="Proteomes" id="UP000694845">
    <property type="component" value="Unplaced"/>
</dbReference>
<keyword evidence="6 10" id="KW-0812">Transmembrane</keyword>
<accession>A0A8B7ZBW8</accession>
<dbReference type="InterPro" id="IPR026771">
    <property type="entry name" value="Tmem218"/>
</dbReference>
<dbReference type="RefSeq" id="XP_022103157.1">
    <property type="nucleotide sequence ID" value="XM_022247465.1"/>
</dbReference>
<evidence type="ECO:0000256" key="5">
    <source>
        <dbReference type="ARBA" id="ARBA00015054"/>
    </source>
</evidence>
<sequence length="114" mass="12687">MALVFGIGAGLFTLAIIWGFSLLMSIILSRASGGAKYGGIALVVLAGLITVILIIYPKEGVNPEPDTRITDRMFWPRIIILTVISIFALLCLVFMFIFHWTEPIYAKPIKSRRF</sequence>
<keyword evidence="12" id="KW-1185">Reference proteome</keyword>
<comment type="similarity">
    <text evidence="4">Belongs to the TMEM218 family.</text>
</comment>
<protein>
    <recommendedName>
        <fullName evidence="5">Transmembrane protein 218</fullName>
    </recommendedName>
</protein>
<evidence type="ECO:0000256" key="7">
    <source>
        <dbReference type="ARBA" id="ARBA00022989"/>
    </source>
</evidence>
<evidence type="ECO:0000256" key="3">
    <source>
        <dbReference type="ARBA" id="ARBA00004141"/>
    </source>
</evidence>
<evidence type="ECO:0000256" key="1">
    <source>
        <dbReference type="ARBA" id="ARBA00003173"/>
    </source>
</evidence>
<dbReference type="PANTHER" id="PTHR31622">
    <property type="entry name" value="TRANSMEMBRANE PROTEIN 218"/>
    <property type="match status" value="1"/>
</dbReference>
<dbReference type="PANTHER" id="PTHR31622:SF1">
    <property type="entry name" value="TRANSMEMBRANE PROTEIN 218"/>
    <property type="match status" value="1"/>
</dbReference>
<evidence type="ECO:0000256" key="10">
    <source>
        <dbReference type="SAM" id="Phobius"/>
    </source>
</evidence>
<dbReference type="RefSeq" id="XP_022103158.1">
    <property type="nucleotide sequence ID" value="XM_022247466.1"/>
</dbReference>
<feature type="transmembrane region" description="Helical" evidence="10">
    <location>
        <begin position="6"/>
        <end position="28"/>
    </location>
</feature>
<keyword evidence="7 10" id="KW-1133">Transmembrane helix</keyword>
<keyword evidence="9" id="KW-0966">Cell projection</keyword>
<gene>
    <name evidence="13 14" type="primary">LOC110985956</name>
</gene>
<evidence type="ECO:0000256" key="9">
    <source>
        <dbReference type="ARBA" id="ARBA00023273"/>
    </source>
</evidence>
<feature type="domain" description="Transmembrane protein 218 N-terminal" evidence="11">
    <location>
        <begin position="3"/>
        <end position="58"/>
    </location>
</feature>
<name>A0A8B7ZBW8_ACAPL</name>
<evidence type="ECO:0000256" key="8">
    <source>
        <dbReference type="ARBA" id="ARBA00023136"/>
    </source>
</evidence>
<evidence type="ECO:0000259" key="11">
    <source>
        <dbReference type="Pfam" id="PF25810"/>
    </source>
</evidence>
<evidence type="ECO:0000313" key="12">
    <source>
        <dbReference type="Proteomes" id="UP000694845"/>
    </source>
</evidence>
<dbReference type="AlphaFoldDB" id="A0A8B7ZBW8"/>
<dbReference type="KEGG" id="aplc:110985956"/>
<dbReference type="OrthoDB" id="5978182at2759"/>
<comment type="subcellular location">
    <subcellularLocation>
        <location evidence="2">Cell projection</location>
        <location evidence="2">Cilium</location>
    </subcellularLocation>
    <subcellularLocation>
        <location evidence="3">Membrane</location>
        <topology evidence="3">Multi-pass membrane protein</topology>
    </subcellularLocation>
</comment>
<dbReference type="InterPro" id="IPR057973">
    <property type="entry name" value="TMEM218_N"/>
</dbReference>
<dbReference type="GO" id="GO:0005929">
    <property type="term" value="C:cilium"/>
    <property type="evidence" value="ECO:0007669"/>
    <property type="project" value="UniProtKB-SubCell"/>
</dbReference>
<dbReference type="GeneID" id="110985956"/>
<dbReference type="GO" id="GO:0016020">
    <property type="term" value="C:membrane"/>
    <property type="evidence" value="ECO:0007669"/>
    <property type="project" value="UniProtKB-SubCell"/>
</dbReference>
<keyword evidence="8 10" id="KW-0472">Membrane</keyword>
<comment type="function">
    <text evidence="1">May be involved in ciliary biogenesis or function.</text>
</comment>
<organism evidence="12 14">
    <name type="scientific">Acanthaster planci</name>
    <name type="common">Crown-of-thorns starfish</name>
    <dbReference type="NCBI Taxonomy" id="133434"/>
    <lineage>
        <taxon>Eukaryota</taxon>
        <taxon>Metazoa</taxon>
        <taxon>Echinodermata</taxon>
        <taxon>Eleutherozoa</taxon>
        <taxon>Asterozoa</taxon>
        <taxon>Asteroidea</taxon>
        <taxon>Valvatacea</taxon>
        <taxon>Valvatida</taxon>
        <taxon>Acanthasteridae</taxon>
        <taxon>Acanthaster</taxon>
    </lineage>
</organism>
<proteinExistence type="inferred from homology"/>
<evidence type="ECO:0000256" key="4">
    <source>
        <dbReference type="ARBA" id="ARBA00010775"/>
    </source>
</evidence>
<reference evidence="13 14" key="1">
    <citation type="submission" date="2025-04" db="UniProtKB">
        <authorList>
            <consortium name="RefSeq"/>
        </authorList>
    </citation>
    <scope>IDENTIFICATION</scope>
</reference>
<feature type="transmembrane region" description="Helical" evidence="10">
    <location>
        <begin position="78"/>
        <end position="100"/>
    </location>
</feature>
<dbReference type="OMA" id="PATEMKI"/>
<evidence type="ECO:0000313" key="13">
    <source>
        <dbReference type="RefSeq" id="XP_022103157.1"/>
    </source>
</evidence>
<feature type="transmembrane region" description="Helical" evidence="10">
    <location>
        <begin position="40"/>
        <end position="58"/>
    </location>
</feature>
<dbReference type="Pfam" id="PF25810">
    <property type="entry name" value="TMEM218_N"/>
    <property type="match status" value="1"/>
</dbReference>